<comment type="similarity">
    <text evidence="5">Belongs to the class-III pyridoxal-phosphate-dependent aminotransferase family.</text>
</comment>
<dbReference type="Pfam" id="PF00202">
    <property type="entry name" value="Aminotran_3"/>
    <property type="match status" value="1"/>
</dbReference>
<dbReference type="InterPro" id="IPR015422">
    <property type="entry name" value="PyrdxlP-dep_Trfase_small"/>
</dbReference>
<evidence type="ECO:0000256" key="3">
    <source>
        <dbReference type="ARBA" id="ARBA00022679"/>
    </source>
</evidence>
<dbReference type="PANTHER" id="PTHR11986:SF79">
    <property type="entry name" value="ACETYLORNITHINE AMINOTRANSFERASE, MITOCHONDRIAL"/>
    <property type="match status" value="1"/>
</dbReference>
<dbReference type="PIRSF" id="PIRSF000521">
    <property type="entry name" value="Transaminase_4ab_Lys_Orn"/>
    <property type="match status" value="1"/>
</dbReference>
<evidence type="ECO:0000313" key="7">
    <source>
        <dbReference type="Proteomes" id="UP000177171"/>
    </source>
</evidence>
<keyword evidence="2" id="KW-0032">Aminotransferase</keyword>
<dbReference type="GO" id="GO:0008483">
    <property type="term" value="F:transaminase activity"/>
    <property type="evidence" value="ECO:0007669"/>
    <property type="project" value="UniProtKB-KW"/>
</dbReference>
<dbReference type="InterPro" id="IPR005814">
    <property type="entry name" value="Aminotrans_3"/>
</dbReference>
<evidence type="ECO:0000256" key="5">
    <source>
        <dbReference type="RuleBase" id="RU003560"/>
    </source>
</evidence>
<evidence type="ECO:0000256" key="2">
    <source>
        <dbReference type="ARBA" id="ARBA00022576"/>
    </source>
</evidence>
<evidence type="ECO:0000313" key="6">
    <source>
        <dbReference type="EMBL" id="OHA14748.1"/>
    </source>
</evidence>
<dbReference type="GO" id="GO:0042802">
    <property type="term" value="F:identical protein binding"/>
    <property type="evidence" value="ECO:0007669"/>
    <property type="project" value="TreeGrafter"/>
</dbReference>
<reference evidence="6 7" key="1">
    <citation type="journal article" date="2016" name="Nat. Commun.">
        <title>Thousands of microbial genomes shed light on interconnected biogeochemical processes in an aquifer system.</title>
        <authorList>
            <person name="Anantharaman K."/>
            <person name="Brown C.T."/>
            <person name="Hug L.A."/>
            <person name="Sharon I."/>
            <person name="Castelle C.J."/>
            <person name="Probst A.J."/>
            <person name="Thomas B.C."/>
            <person name="Singh A."/>
            <person name="Wilkins M.J."/>
            <person name="Karaoz U."/>
            <person name="Brodie E.L."/>
            <person name="Williams K.H."/>
            <person name="Hubbard S.S."/>
            <person name="Banfield J.F."/>
        </authorList>
    </citation>
    <scope>NUCLEOTIDE SEQUENCE [LARGE SCALE GENOMIC DNA]</scope>
</reference>
<dbReference type="AlphaFoldDB" id="A0A1G2LSX5"/>
<organism evidence="6 7">
    <name type="scientific">Candidatus Sungbacteria bacterium RIFCSPLOWO2_12_FULL_41_11</name>
    <dbReference type="NCBI Taxonomy" id="1802286"/>
    <lineage>
        <taxon>Bacteria</taxon>
        <taxon>Candidatus Sungiibacteriota</taxon>
    </lineage>
</organism>
<evidence type="ECO:0008006" key="8">
    <source>
        <dbReference type="Google" id="ProtNLM"/>
    </source>
</evidence>
<sequence>MNTESYADLHRKWIIPTTIGSEEKDALVRGNGVWVWDENGKKYFDACSQVSCANIGHNHPKFTALMKHFWHEAGLKNAISVTMGTDFFYENYLYKRQAYDFDLTPIALADRLAPHLFGKDNTIFGFQSTGAEGVNLAIRYFRTITEKKYWISFEKAFHGRHGESRDSSDSNPVHWNEAERNGNVFFLPFPETFEDLKRAKERLNGIPLKECACLIYEPVQGEGGGMRVGWYLRQLETILKEEGIFSISDEIQSGLGRCGAWFGYQQLGLNPDAVVMGKTLGSGVPVSAIGIKRDAVGKKPFMPGKVSGTFSMSPIGMAAANITMHIYEEEKIVENAAKLSPLFHKILYEAIESFNENDGFNPYFKVDGIGLYKSIKPYTFTGNHDAGKRNQLVEKLRELGVWTLGASKNYPAVRLTPPLISTESDLKFLADALAKAIRSA</sequence>
<dbReference type="EMBL" id="MHQY01000003">
    <property type="protein sequence ID" value="OHA14748.1"/>
    <property type="molecule type" value="Genomic_DNA"/>
</dbReference>
<dbReference type="GO" id="GO:0030170">
    <property type="term" value="F:pyridoxal phosphate binding"/>
    <property type="evidence" value="ECO:0007669"/>
    <property type="project" value="InterPro"/>
</dbReference>
<keyword evidence="4 5" id="KW-0663">Pyridoxal phosphate</keyword>
<dbReference type="Gene3D" id="3.90.1150.10">
    <property type="entry name" value="Aspartate Aminotransferase, domain 1"/>
    <property type="match status" value="1"/>
</dbReference>
<gene>
    <name evidence="6" type="ORF">A3G49_03385</name>
</gene>
<dbReference type="PANTHER" id="PTHR11986">
    <property type="entry name" value="AMINOTRANSFERASE CLASS III"/>
    <property type="match status" value="1"/>
</dbReference>
<dbReference type="PROSITE" id="PS00600">
    <property type="entry name" value="AA_TRANSFER_CLASS_3"/>
    <property type="match status" value="1"/>
</dbReference>
<comment type="cofactor">
    <cofactor evidence="1">
        <name>pyridoxal 5'-phosphate</name>
        <dbReference type="ChEBI" id="CHEBI:597326"/>
    </cofactor>
</comment>
<dbReference type="InterPro" id="IPR015421">
    <property type="entry name" value="PyrdxlP-dep_Trfase_major"/>
</dbReference>
<keyword evidence="3" id="KW-0808">Transferase</keyword>
<dbReference type="InterPro" id="IPR050103">
    <property type="entry name" value="Class-III_PLP-dep_AT"/>
</dbReference>
<dbReference type="InterPro" id="IPR015424">
    <property type="entry name" value="PyrdxlP-dep_Trfase"/>
</dbReference>
<dbReference type="Proteomes" id="UP000177171">
    <property type="component" value="Unassembled WGS sequence"/>
</dbReference>
<name>A0A1G2LSX5_9BACT</name>
<evidence type="ECO:0000256" key="1">
    <source>
        <dbReference type="ARBA" id="ARBA00001933"/>
    </source>
</evidence>
<dbReference type="Gene3D" id="3.40.640.10">
    <property type="entry name" value="Type I PLP-dependent aspartate aminotransferase-like (Major domain)"/>
    <property type="match status" value="1"/>
</dbReference>
<dbReference type="SUPFAM" id="SSF53383">
    <property type="entry name" value="PLP-dependent transferases"/>
    <property type="match status" value="1"/>
</dbReference>
<comment type="caution">
    <text evidence="6">The sequence shown here is derived from an EMBL/GenBank/DDBJ whole genome shotgun (WGS) entry which is preliminary data.</text>
</comment>
<protein>
    <recommendedName>
        <fullName evidence="8">4-aminobutyrate aminotransferase</fullName>
    </recommendedName>
</protein>
<accession>A0A1G2LSX5</accession>
<dbReference type="InterPro" id="IPR049704">
    <property type="entry name" value="Aminotrans_3_PPA_site"/>
</dbReference>
<evidence type="ECO:0000256" key="4">
    <source>
        <dbReference type="ARBA" id="ARBA00022898"/>
    </source>
</evidence>
<proteinExistence type="inferred from homology"/>